<evidence type="ECO:0000313" key="2">
    <source>
        <dbReference type="Proteomes" id="UP001549134"/>
    </source>
</evidence>
<organism evidence="1 2">
    <name type="scientific">Streptococcus parasuis</name>
    <dbReference type="NCBI Taxonomy" id="1501662"/>
    <lineage>
        <taxon>Bacteria</taxon>
        <taxon>Bacillati</taxon>
        <taxon>Bacillota</taxon>
        <taxon>Bacilli</taxon>
        <taxon>Lactobacillales</taxon>
        <taxon>Streptococcaceae</taxon>
        <taxon>Streptococcus</taxon>
    </lineage>
</organism>
<dbReference type="Gene3D" id="3.40.50.1000">
    <property type="entry name" value="HAD superfamily/HAD-like"/>
    <property type="match status" value="1"/>
</dbReference>
<evidence type="ECO:0000313" key="1">
    <source>
        <dbReference type="EMBL" id="MET3534098.1"/>
    </source>
</evidence>
<dbReference type="PROSITE" id="PS00018">
    <property type="entry name" value="EF_HAND_1"/>
    <property type="match status" value="1"/>
</dbReference>
<dbReference type="PROSITE" id="PS01228">
    <property type="entry name" value="COF_1"/>
    <property type="match status" value="1"/>
</dbReference>
<dbReference type="NCBIfam" id="TIGR01484">
    <property type="entry name" value="HAD-SF-IIB"/>
    <property type="match status" value="1"/>
</dbReference>
<dbReference type="InterPro" id="IPR036412">
    <property type="entry name" value="HAD-like_sf"/>
</dbReference>
<dbReference type="InterPro" id="IPR006379">
    <property type="entry name" value="HAD-SF_hydro_IIB"/>
</dbReference>
<dbReference type="SFLD" id="SFLDS00003">
    <property type="entry name" value="Haloacid_Dehalogenase"/>
    <property type="match status" value="1"/>
</dbReference>
<dbReference type="InterPro" id="IPR018247">
    <property type="entry name" value="EF_Hand_1_Ca_BS"/>
</dbReference>
<dbReference type="Gene3D" id="3.30.1240.10">
    <property type="match status" value="1"/>
</dbReference>
<dbReference type="InterPro" id="IPR023214">
    <property type="entry name" value="HAD_sf"/>
</dbReference>
<sequence length="258" mass="28633">MNQKLIAFDIDGTLLNSRNQILPTSIKAIQKLQADGHIVTIATGRSRFLVQDIIDQLRLSTYVLCNGAVAFHENERLINKGLDRKLMKDLQFFMEVSGMDLAVTGIDQMARVTDNHAETFEKVMHGLGKEDLDFQIDFIEKVDVYQGLGFYQSDRDGTFEENFPQLRFVRWLDDCVDIIDKDMSKAVTVLELAEKLGISQNNIIAFGDGMNDKEILAAAGIGVAMGNASEEVQAVADMVTASNDQDGIAVALQKLELI</sequence>
<dbReference type="SUPFAM" id="SSF56784">
    <property type="entry name" value="HAD-like"/>
    <property type="match status" value="1"/>
</dbReference>
<dbReference type="SFLD" id="SFLDG01140">
    <property type="entry name" value="C2.B:_Phosphomannomutase_and_P"/>
    <property type="match status" value="1"/>
</dbReference>
<dbReference type="PROSITE" id="PS01229">
    <property type="entry name" value="COF_2"/>
    <property type="match status" value="1"/>
</dbReference>
<dbReference type="GeneID" id="78827910"/>
<accession>A0ABV2ESR3</accession>
<dbReference type="PANTHER" id="PTHR10000:SF25">
    <property type="entry name" value="PHOSPHATASE YKRA-RELATED"/>
    <property type="match status" value="1"/>
</dbReference>
<dbReference type="CDD" id="cd07516">
    <property type="entry name" value="HAD_Pase"/>
    <property type="match status" value="1"/>
</dbReference>
<proteinExistence type="predicted"/>
<name>A0ABV2ESR3_9STRE</name>
<reference evidence="1 2" key="1">
    <citation type="submission" date="2024-06" db="EMBL/GenBank/DDBJ databases">
        <title>Genomic Encyclopedia of Type Strains, Phase IV (KMG-IV): sequencing the most valuable type-strain genomes for metagenomic binning, comparative biology and taxonomic classification.</title>
        <authorList>
            <person name="Goeker M."/>
        </authorList>
    </citation>
    <scope>NUCLEOTIDE SEQUENCE [LARGE SCALE GENOMIC DNA]</scope>
    <source>
        <strain evidence="1 2">DSM 29126</strain>
    </source>
</reference>
<dbReference type="EMBL" id="JBEPLX010000012">
    <property type="protein sequence ID" value="MET3534098.1"/>
    <property type="molecule type" value="Genomic_DNA"/>
</dbReference>
<dbReference type="Pfam" id="PF08282">
    <property type="entry name" value="Hydrolase_3"/>
    <property type="match status" value="1"/>
</dbReference>
<comment type="caution">
    <text evidence="1">The sequence shown here is derived from an EMBL/GenBank/DDBJ whole genome shotgun (WGS) entry which is preliminary data.</text>
</comment>
<gene>
    <name evidence="1" type="ORF">ABID50_001257</name>
</gene>
<keyword evidence="2" id="KW-1185">Reference proteome</keyword>
<dbReference type="NCBIfam" id="TIGR00099">
    <property type="entry name" value="Cof-subfamily"/>
    <property type="match status" value="1"/>
</dbReference>
<dbReference type="PANTHER" id="PTHR10000">
    <property type="entry name" value="PHOSPHOSERINE PHOSPHATASE"/>
    <property type="match status" value="1"/>
</dbReference>
<dbReference type="Proteomes" id="UP001549134">
    <property type="component" value="Unassembled WGS sequence"/>
</dbReference>
<dbReference type="PRINTS" id="PR00119">
    <property type="entry name" value="CATATPASE"/>
</dbReference>
<protein>
    <submittedName>
        <fullName evidence="1">Cof subfamily protein (Haloacid dehalogenase superfamily)</fullName>
    </submittedName>
</protein>
<dbReference type="InterPro" id="IPR000150">
    <property type="entry name" value="Cof"/>
</dbReference>
<dbReference type="RefSeq" id="WP_237395384.1">
    <property type="nucleotide sequence ID" value="NZ_AP024276.1"/>
</dbReference>